<keyword evidence="2" id="KW-1185">Reference proteome</keyword>
<reference evidence="1" key="1">
    <citation type="journal article" date="2014" name="Int. J. Syst. Evol. Microbiol.">
        <title>Complete genome sequence of Corynebacterium casei LMG S-19264T (=DSM 44701T), isolated from a smear-ripened cheese.</title>
        <authorList>
            <consortium name="US DOE Joint Genome Institute (JGI-PGF)"/>
            <person name="Walter F."/>
            <person name="Albersmeier A."/>
            <person name="Kalinowski J."/>
            <person name="Ruckert C."/>
        </authorList>
    </citation>
    <scope>NUCLEOTIDE SEQUENCE</scope>
    <source>
        <strain evidence="1">CGMCC 1.12777</strain>
    </source>
</reference>
<dbReference type="EMBL" id="BMFV01000006">
    <property type="protein sequence ID" value="GGH78078.1"/>
    <property type="molecule type" value="Genomic_DNA"/>
</dbReference>
<sequence>MHALVIGATGMLSTATLWMNSHGWQVTSISRTHEKAQKLHALSDFPDRLRTLVLDWNATDTVLENIELAVEQSGPIHKLVLWMHREVAETIPKILCHIDQLNQENWALYHVKGSRASRPGQNWTPLLPKGCRYHDIILGFKQENGISRWLSNREISEGVIQAIQCGHERTIVGQVEPWNQRPS</sequence>
<dbReference type="AlphaFoldDB" id="A0A8J2ZTW3"/>
<organism evidence="1 2">
    <name type="scientific">Pullulanibacillus pueri</name>
    <dbReference type="NCBI Taxonomy" id="1437324"/>
    <lineage>
        <taxon>Bacteria</taxon>
        <taxon>Bacillati</taxon>
        <taxon>Bacillota</taxon>
        <taxon>Bacilli</taxon>
        <taxon>Bacillales</taxon>
        <taxon>Sporolactobacillaceae</taxon>
        <taxon>Pullulanibacillus</taxon>
    </lineage>
</organism>
<evidence type="ECO:0000313" key="1">
    <source>
        <dbReference type="EMBL" id="GGH78078.1"/>
    </source>
</evidence>
<reference evidence="1" key="2">
    <citation type="submission" date="2020-09" db="EMBL/GenBank/DDBJ databases">
        <authorList>
            <person name="Sun Q."/>
            <person name="Zhou Y."/>
        </authorList>
    </citation>
    <scope>NUCLEOTIDE SEQUENCE</scope>
    <source>
        <strain evidence="1">CGMCC 1.12777</strain>
    </source>
</reference>
<evidence type="ECO:0000313" key="2">
    <source>
        <dbReference type="Proteomes" id="UP000656813"/>
    </source>
</evidence>
<dbReference type="InterPro" id="IPR036291">
    <property type="entry name" value="NAD(P)-bd_dom_sf"/>
</dbReference>
<accession>A0A8J2ZTW3</accession>
<name>A0A8J2ZTW3_9BACL</name>
<protein>
    <submittedName>
        <fullName evidence="1">Short-chain dehydrogenase</fullName>
    </submittedName>
</protein>
<comment type="caution">
    <text evidence="1">The sequence shown here is derived from an EMBL/GenBank/DDBJ whole genome shotgun (WGS) entry which is preliminary data.</text>
</comment>
<dbReference type="SUPFAM" id="SSF51735">
    <property type="entry name" value="NAD(P)-binding Rossmann-fold domains"/>
    <property type="match status" value="1"/>
</dbReference>
<dbReference type="Proteomes" id="UP000656813">
    <property type="component" value="Unassembled WGS sequence"/>
</dbReference>
<dbReference type="RefSeq" id="WP_188496393.1">
    <property type="nucleotide sequence ID" value="NZ_BMFV01000006.1"/>
</dbReference>
<dbReference type="NCBIfam" id="NF006168">
    <property type="entry name" value="PRK08309.1"/>
    <property type="match status" value="1"/>
</dbReference>
<proteinExistence type="predicted"/>
<gene>
    <name evidence="1" type="ORF">GCM10007096_10930</name>
</gene>